<accession>A0ABZ2CBB7</accession>
<dbReference type="RefSeq" id="WP_338450004.1">
    <property type="nucleotide sequence ID" value="NZ_CP137640.1"/>
</dbReference>
<evidence type="ECO:0000313" key="3">
    <source>
        <dbReference type="EMBL" id="WVX81074.1"/>
    </source>
</evidence>
<dbReference type="PANTHER" id="PTHR33745">
    <property type="entry name" value="RSBT ANTAGONIST PROTEIN RSBS-RELATED"/>
    <property type="match status" value="1"/>
</dbReference>
<organism evidence="3 4">
    <name type="scientific">Niallia oryzisoli</name>
    <dbReference type="NCBI Taxonomy" id="1737571"/>
    <lineage>
        <taxon>Bacteria</taxon>
        <taxon>Bacillati</taxon>
        <taxon>Bacillota</taxon>
        <taxon>Bacilli</taxon>
        <taxon>Bacillales</taxon>
        <taxon>Bacillaceae</taxon>
        <taxon>Niallia</taxon>
    </lineage>
</organism>
<dbReference type="PANTHER" id="PTHR33745:SF3">
    <property type="entry name" value="RSBT CO-ANTAGONIST PROTEIN RSBRC"/>
    <property type="match status" value="1"/>
</dbReference>
<feature type="domain" description="STAS" evidence="2">
    <location>
        <begin position="167"/>
        <end position="279"/>
    </location>
</feature>
<protein>
    <submittedName>
        <fullName evidence="3">STAS domain-containing protein</fullName>
    </submittedName>
</protein>
<dbReference type="InterPro" id="IPR051932">
    <property type="entry name" value="Bact_StressResp_Reg"/>
</dbReference>
<dbReference type="SUPFAM" id="SSF52091">
    <property type="entry name" value="SpoIIaa-like"/>
    <property type="match status" value="1"/>
</dbReference>
<gene>
    <name evidence="3" type="ORF">R4Z09_28345</name>
</gene>
<keyword evidence="1" id="KW-0597">Phosphoprotein</keyword>
<evidence type="ECO:0000256" key="1">
    <source>
        <dbReference type="ARBA" id="ARBA00022553"/>
    </source>
</evidence>
<dbReference type="Pfam" id="PF01740">
    <property type="entry name" value="STAS"/>
    <property type="match status" value="1"/>
</dbReference>
<proteinExistence type="predicted"/>
<dbReference type="InterPro" id="IPR002645">
    <property type="entry name" value="STAS_dom"/>
</dbReference>
<dbReference type="PROSITE" id="PS50801">
    <property type="entry name" value="STAS"/>
    <property type="match status" value="1"/>
</dbReference>
<dbReference type="Gene3D" id="3.30.750.24">
    <property type="entry name" value="STAS domain"/>
    <property type="match status" value="1"/>
</dbReference>
<dbReference type="InterPro" id="IPR036513">
    <property type="entry name" value="STAS_dom_sf"/>
</dbReference>
<dbReference type="Proteomes" id="UP001357223">
    <property type="component" value="Chromosome"/>
</dbReference>
<reference evidence="3 4" key="1">
    <citation type="submission" date="2023-10" db="EMBL/GenBank/DDBJ databases">
        <title>Niallia locisalis sp.nov. isolated from a salt pond sample.</title>
        <authorList>
            <person name="Li X.-J."/>
            <person name="Dong L."/>
        </authorList>
    </citation>
    <scope>NUCLEOTIDE SEQUENCE [LARGE SCALE GENOMIC DNA]</scope>
    <source>
        <strain evidence="3 4">DSM 29761</strain>
    </source>
</reference>
<sequence>MMEQTFHLAAELENFLKRNMNFYTEEWVEFLKKNKSHMISYLIENGDIDYLKENCHPFIQIVVENISSLKVDVIMDAAREYCVKNVKTDFPIHLMWELFQSSRGFIWNAIKAFHNETGSTLSLEELFTLERNVNDIIDFYIDSYTAYYTNHKDELLKRHRKTVDELLVPIIPITQSVCILPLVGTIDTSRAKKIREKTLQRIMELHAQQLIIDVSGVPFVDTAVVNHLFKIVKGIKLLGCSAILTGISPDIANTMIELGIDVDNELIARADLQQALQDLQSFFKTVENVG</sequence>
<evidence type="ECO:0000313" key="4">
    <source>
        <dbReference type="Proteomes" id="UP001357223"/>
    </source>
</evidence>
<keyword evidence="4" id="KW-1185">Reference proteome</keyword>
<dbReference type="EMBL" id="CP137640">
    <property type="protein sequence ID" value="WVX81074.1"/>
    <property type="molecule type" value="Genomic_DNA"/>
</dbReference>
<dbReference type="CDD" id="cd07041">
    <property type="entry name" value="STAS_RsbR_RsbS_like"/>
    <property type="match status" value="1"/>
</dbReference>
<evidence type="ECO:0000259" key="2">
    <source>
        <dbReference type="PROSITE" id="PS50801"/>
    </source>
</evidence>
<name>A0ABZ2CBB7_9BACI</name>